<dbReference type="SUPFAM" id="SSF89028">
    <property type="entry name" value="Cobalamin adenosyltransferase-like"/>
    <property type="match status" value="1"/>
</dbReference>
<comment type="caution">
    <text evidence="6">The sequence shown here is derived from an EMBL/GenBank/DDBJ whole genome shotgun (WGS) entry which is preliminary data.</text>
</comment>
<gene>
    <name evidence="6" type="ORF">GCM10022277_30330</name>
</gene>
<comment type="pathway">
    <text evidence="4">Cofactor biosynthesis; adenosylcobalamin biosynthesis; adenosylcobalamin from cob(II)yrinate a,c-diamide: step 2/7.</text>
</comment>
<dbReference type="Gene3D" id="1.20.1200.10">
    <property type="entry name" value="Cobalamin adenosyltransferase-like"/>
    <property type="match status" value="1"/>
</dbReference>
<sequence>MADRLTKITTKGGDKGKTSIADGKRLNKFDDRIIAIGEIDELNSSIGVAFTELSDKANTQPFAAMLLNIQHDLFNLGGELAMPGHEVFQQTSLDELEKLSDQLNEQLPPLKEFILPSGSKSVAYTHLSRAICRRAERQVALLSTKESVRPLLLQYINRLSDFLFILARSLGKLEGQTEIMWQRN</sequence>
<evidence type="ECO:0000256" key="2">
    <source>
        <dbReference type="ARBA" id="ARBA00022741"/>
    </source>
</evidence>
<comment type="catalytic activity">
    <reaction evidence="4">
        <text>2 cob(II)alamin + reduced [electron-transfer flavoprotein] + 2 ATP = 2 adenosylcob(III)alamin + 2 triphosphate + oxidized [electron-transfer flavoprotein] + 3 H(+)</text>
        <dbReference type="Rhea" id="RHEA:28671"/>
        <dbReference type="Rhea" id="RHEA-COMP:10685"/>
        <dbReference type="Rhea" id="RHEA-COMP:10686"/>
        <dbReference type="ChEBI" id="CHEBI:15378"/>
        <dbReference type="ChEBI" id="CHEBI:16304"/>
        <dbReference type="ChEBI" id="CHEBI:18036"/>
        <dbReference type="ChEBI" id="CHEBI:18408"/>
        <dbReference type="ChEBI" id="CHEBI:30616"/>
        <dbReference type="ChEBI" id="CHEBI:57692"/>
        <dbReference type="ChEBI" id="CHEBI:58307"/>
        <dbReference type="EC" id="2.5.1.17"/>
    </reaction>
</comment>
<keyword evidence="3 4" id="KW-0067">ATP-binding</keyword>
<name>A0ABP7MYH9_9GAMM</name>
<evidence type="ECO:0000259" key="5">
    <source>
        <dbReference type="Pfam" id="PF01923"/>
    </source>
</evidence>
<dbReference type="PANTHER" id="PTHR12213:SF0">
    <property type="entry name" value="CORRINOID ADENOSYLTRANSFERASE MMAB"/>
    <property type="match status" value="1"/>
</dbReference>
<evidence type="ECO:0000256" key="1">
    <source>
        <dbReference type="ARBA" id="ARBA00022679"/>
    </source>
</evidence>
<comment type="similarity">
    <text evidence="4">Belongs to the Cob(I)alamin adenosyltransferase family.</text>
</comment>
<dbReference type="Proteomes" id="UP001501565">
    <property type="component" value="Unassembled WGS sequence"/>
</dbReference>
<evidence type="ECO:0000313" key="7">
    <source>
        <dbReference type="Proteomes" id="UP001501565"/>
    </source>
</evidence>
<organism evidence="6 7">
    <name type="scientific">Litoribacillus peritrichatus</name>
    <dbReference type="NCBI Taxonomy" id="718191"/>
    <lineage>
        <taxon>Bacteria</taxon>
        <taxon>Pseudomonadati</taxon>
        <taxon>Pseudomonadota</taxon>
        <taxon>Gammaproteobacteria</taxon>
        <taxon>Oceanospirillales</taxon>
        <taxon>Oceanospirillaceae</taxon>
        <taxon>Litoribacillus</taxon>
    </lineage>
</organism>
<feature type="domain" description="Cobalamin adenosyltransferase-like" evidence="5">
    <location>
        <begin position="8"/>
        <end position="169"/>
    </location>
</feature>
<dbReference type="InterPro" id="IPR029499">
    <property type="entry name" value="PduO-typ"/>
</dbReference>
<evidence type="ECO:0000256" key="4">
    <source>
        <dbReference type="RuleBase" id="RU366026"/>
    </source>
</evidence>
<keyword evidence="4" id="KW-0169">Cobalamin biosynthesis</keyword>
<protein>
    <recommendedName>
        <fullName evidence="4">Corrinoid adenosyltransferase</fullName>
        <ecNumber evidence="4">2.5.1.17</ecNumber>
    </recommendedName>
    <alternativeName>
        <fullName evidence="4">Cob(II)alamin adenosyltransferase</fullName>
    </alternativeName>
    <alternativeName>
        <fullName evidence="4">Cob(II)yrinic acid a,c-diamide adenosyltransferase</fullName>
    </alternativeName>
    <alternativeName>
        <fullName evidence="4">Cobinamide/cobalamin adenosyltransferase</fullName>
    </alternativeName>
</protein>
<dbReference type="PANTHER" id="PTHR12213">
    <property type="entry name" value="CORRINOID ADENOSYLTRANSFERASE"/>
    <property type="match status" value="1"/>
</dbReference>
<dbReference type="NCBIfam" id="TIGR00636">
    <property type="entry name" value="PduO_Nterm"/>
    <property type="match status" value="1"/>
</dbReference>
<reference evidence="7" key="1">
    <citation type="journal article" date="2019" name="Int. J. Syst. Evol. Microbiol.">
        <title>The Global Catalogue of Microorganisms (GCM) 10K type strain sequencing project: providing services to taxonomists for standard genome sequencing and annotation.</title>
        <authorList>
            <consortium name="The Broad Institute Genomics Platform"/>
            <consortium name="The Broad Institute Genome Sequencing Center for Infectious Disease"/>
            <person name="Wu L."/>
            <person name="Ma J."/>
        </authorList>
    </citation>
    <scope>NUCLEOTIDE SEQUENCE [LARGE SCALE GENOMIC DNA]</scope>
    <source>
        <strain evidence="7">JCM 17551</strain>
    </source>
</reference>
<evidence type="ECO:0000313" key="6">
    <source>
        <dbReference type="EMBL" id="GAA3931439.1"/>
    </source>
</evidence>
<comment type="catalytic activity">
    <reaction evidence="4">
        <text>2 cob(II)yrinate a,c diamide + reduced [electron-transfer flavoprotein] + 2 ATP = 2 adenosylcob(III)yrinate a,c-diamide + 2 triphosphate + oxidized [electron-transfer flavoprotein] + 3 H(+)</text>
        <dbReference type="Rhea" id="RHEA:11528"/>
        <dbReference type="Rhea" id="RHEA-COMP:10685"/>
        <dbReference type="Rhea" id="RHEA-COMP:10686"/>
        <dbReference type="ChEBI" id="CHEBI:15378"/>
        <dbReference type="ChEBI" id="CHEBI:18036"/>
        <dbReference type="ChEBI" id="CHEBI:30616"/>
        <dbReference type="ChEBI" id="CHEBI:57692"/>
        <dbReference type="ChEBI" id="CHEBI:58307"/>
        <dbReference type="ChEBI" id="CHEBI:58503"/>
        <dbReference type="ChEBI" id="CHEBI:58537"/>
        <dbReference type="EC" id="2.5.1.17"/>
    </reaction>
</comment>
<dbReference type="RefSeq" id="WP_344799413.1">
    <property type="nucleotide sequence ID" value="NZ_BAABBN010000007.1"/>
</dbReference>
<keyword evidence="1 4" id="KW-0808">Transferase</keyword>
<dbReference type="Pfam" id="PF01923">
    <property type="entry name" value="Cob_adeno_trans"/>
    <property type="match status" value="1"/>
</dbReference>
<dbReference type="InterPro" id="IPR036451">
    <property type="entry name" value="CblAdoTrfase-like_sf"/>
</dbReference>
<keyword evidence="7" id="KW-1185">Reference proteome</keyword>
<accession>A0ABP7MYH9</accession>
<keyword evidence="2 4" id="KW-0547">Nucleotide-binding</keyword>
<dbReference type="EMBL" id="BAABBN010000007">
    <property type="protein sequence ID" value="GAA3931439.1"/>
    <property type="molecule type" value="Genomic_DNA"/>
</dbReference>
<dbReference type="InterPro" id="IPR016030">
    <property type="entry name" value="CblAdoTrfase-like"/>
</dbReference>
<proteinExistence type="inferred from homology"/>
<dbReference type="EC" id="2.5.1.17" evidence="4"/>
<evidence type="ECO:0000256" key="3">
    <source>
        <dbReference type="ARBA" id="ARBA00022840"/>
    </source>
</evidence>